<gene>
    <name evidence="1" type="primary">TC6_046</name>
</gene>
<accession>A0A2H5BQE7</accession>
<sequence length="97" mass="11000">MSEVKKISPVGNIYGWEESQFGEFVLSQDYDDLAEEAQALREEVAALCAKLSDLPGWLRSIYEWGYVGGQNNPNGYIDEEDRDKCVNDILVRNHIST</sequence>
<evidence type="ECO:0000313" key="1">
    <source>
        <dbReference type="EMBL" id="AUG88557.1"/>
    </source>
</evidence>
<dbReference type="Proteomes" id="UP000241282">
    <property type="component" value="Segment"/>
</dbReference>
<proteinExistence type="predicted"/>
<name>A0A2H5BQE7_9CAUD</name>
<organism evidence="1 2">
    <name type="scientific">Pseudomonas phage TC6</name>
    <dbReference type="NCBI Taxonomy" id="2060947"/>
    <lineage>
        <taxon>Viruses</taxon>
        <taxon>Duplodnaviria</taxon>
        <taxon>Heunggongvirae</taxon>
        <taxon>Uroviricota</taxon>
        <taxon>Caudoviricetes</taxon>
        <taxon>Zobellviridae</taxon>
        <taxon>Paundecimvirus</taxon>
        <taxon>Paundecimvirus PA11</taxon>
    </lineage>
</organism>
<reference evidence="1 2" key="1">
    <citation type="submission" date="2017-12" db="EMBL/GenBank/DDBJ databases">
        <title>Genomic identification of Pseudomonas aeruginosa phage TC6.</title>
        <authorList>
            <person name="Lu S."/>
            <person name="Tang C."/>
            <person name="Deng C."/>
            <person name="Zhang Y."/>
            <person name="Xiao C."/>
        </authorList>
    </citation>
    <scope>NUCLEOTIDE SEQUENCE [LARGE SCALE GENOMIC DNA]</scope>
</reference>
<dbReference type="EMBL" id="MG676466">
    <property type="protein sequence ID" value="AUG88557.1"/>
    <property type="molecule type" value="Genomic_DNA"/>
</dbReference>
<evidence type="ECO:0000313" key="2">
    <source>
        <dbReference type="Proteomes" id="UP000241282"/>
    </source>
</evidence>
<protein>
    <submittedName>
        <fullName evidence="1">Uncharacterized protein</fullName>
    </submittedName>
</protein>